<dbReference type="Pfam" id="PF06114">
    <property type="entry name" value="Peptidase_M78"/>
    <property type="match status" value="1"/>
</dbReference>
<sequence length="284" mass="32555">MADRQHRERIEELRKDIETGVKELRNSGTWQRYLDFMGRFHQYSWNNILLMLMQSNGNSSLVAGFRQWQTRGRVVRKGEHGMKIFGFSTRTVKDEDGNPQLDENGDPIQKVWYPILTVFDVSQTDPIDKETDPIEQMKPSELEGADALGLVGRMTAWLESKHWRVGHESMGRDVKGYTTMDGSRRIMLNEQNSPRQDAKTILHETAHMLLHQGLPEGEYGRHRGIYETEAESVAYVVAKYMGMDTGEYSIRYVAGWSDADPKLVRSTAEHVRKAADEIITALHG</sequence>
<dbReference type="Proteomes" id="UP000193377">
    <property type="component" value="Unassembled WGS sequence"/>
</dbReference>
<dbReference type="Gene3D" id="1.10.10.2910">
    <property type="match status" value="1"/>
</dbReference>
<protein>
    <recommendedName>
        <fullName evidence="5">DUF1738 domain-containing protein</fullName>
    </recommendedName>
</protein>
<accession>A0A1X2YS32</accession>
<gene>
    <name evidence="3" type="ORF">B0487_2138</name>
</gene>
<evidence type="ECO:0000259" key="1">
    <source>
        <dbReference type="Pfam" id="PF06114"/>
    </source>
</evidence>
<feature type="domain" description="IrrE N-terminal-like" evidence="1">
    <location>
        <begin position="172"/>
        <end position="255"/>
    </location>
</feature>
<feature type="domain" description="N-terminal" evidence="2">
    <location>
        <begin position="8"/>
        <end position="114"/>
    </location>
</feature>
<dbReference type="AlphaFoldDB" id="A0A1X2YS32"/>
<evidence type="ECO:0000313" key="3">
    <source>
        <dbReference type="EMBL" id="OSG84651.1"/>
    </source>
</evidence>
<dbReference type="InterPro" id="IPR013610">
    <property type="entry name" value="ArdC_N"/>
</dbReference>
<reference evidence="3 4" key="1">
    <citation type="journal article" date="2016" name="Sci. Rep.">
        <title>Evaluation of genetic diversity among strains of the human gut commensal Bifidobacterium adolescentis.</title>
        <authorList>
            <person name="Duranti S."/>
            <person name="Milani C."/>
            <person name="Lugli G.A."/>
            <person name="Mancabelli L."/>
            <person name="Turroni F."/>
            <person name="Ferrario C."/>
            <person name="Mangifesta M."/>
            <person name="Viappiani A."/>
            <person name="Sanchez B."/>
            <person name="Margolles A."/>
            <person name="van Sinderen D."/>
            <person name="Ventura M."/>
        </authorList>
    </citation>
    <scope>NUCLEOTIDE SEQUENCE [LARGE SCALE GENOMIC DNA]</scope>
    <source>
        <strain evidence="3 4">487B</strain>
    </source>
</reference>
<evidence type="ECO:0008006" key="5">
    <source>
        <dbReference type="Google" id="ProtNLM"/>
    </source>
</evidence>
<proteinExistence type="predicted"/>
<evidence type="ECO:0000313" key="4">
    <source>
        <dbReference type="Proteomes" id="UP000193377"/>
    </source>
</evidence>
<dbReference type="InterPro" id="IPR010359">
    <property type="entry name" value="IrrE_HExxH"/>
</dbReference>
<dbReference type="Pfam" id="PF08401">
    <property type="entry name" value="ArdcN"/>
    <property type="match status" value="1"/>
</dbReference>
<dbReference type="GO" id="GO:0003697">
    <property type="term" value="F:single-stranded DNA binding"/>
    <property type="evidence" value="ECO:0007669"/>
    <property type="project" value="InterPro"/>
</dbReference>
<name>A0A1X2YS32_BIFAD</name>
<dbReference type="EMBL" id="LNKD01000008">
    <property type="protein sequence ID" value="OSG84651.1"/>
    <property type="molecule type" value="Genomic_DNA"/>
</dbReference>
<organism evidence="3 4">
    <name type="scientific">Bifidobacterium adolescentis</name>
    <dbReference type="NCBI Taxonomy" id="1680"/>
    <lineage>
        <taxon>Bacteria</taxon>
        <taxon>Bacillati</taxon>
        <taxon>Actinomycetota</taxon>
        <taxon>Actinomycetes</taxon>
        <taxon>Bifidobacteriales</taxon>
        <taxon>Bifidobacteriaceae</taxon>
        <taxon>Bifidobacterium</taxon>
    </lineage>
</organism>
<evidence type="ECO:0000259" key="2">
    <source>
        <dbReference type="Pfam" id="PF08401"/>
    </source>
</evidence>
<dbReference type="RefSeq" id="WP_085393564.1">
    <property type="nucleotide sequence ID" value="NZ_LNKD01000008.1"/>
</dbReference>
<comment type="caution">
    <text evidence="3">The sequence shown here is derived from an EMBL/GenBank/DDBJ whole genome shotgun (WGS) entry which is preliminary data.</text>
</comment>